<protein>
    <submittedName>
        <fullName evidence="7">Glycoside hydrolase family 32 protein</fullName>
    </submittedName>
</protein>
<dbReference type="Pfam" id="PF00251">
    <property type="entry name" value="Glyco_hydro_32N"/>
    <property type="match status" value="1"/>
</dbReference>
<dbReference type="EMBL" id="JBHSMC010000016">
    <property type="protein sequence ID" value="MFC5465690.1"/>
    <property type="molecule type" value="Genomic_DNA"/>
</dbReference>
<dbReference type="Proteomes" id="UP001596147">
    <property type="component" value="Unassembled WGS sequence"/>
</dbReference>
<sequence length="524" mass="59776">MRKKSLIIMSLVLIVGIVSAVLINRYIVSKKYYTEEYRPQFHFSPEKNWMNDPNGMVYYEGEYHLFYQHNPHGTEWGPMYWGHAISKDMIEWEHRPIALEPDELGTIFSGSAVVDWNDTSGFFDGGHGLVAIFTHNGEGQKQSIAYSKDKGRTWEKYEGNPVIPSDPDIRDFRDPKVLWHDKTEKWVMALAAGKKIMFYGSDNLIDWEFLSEFGEGAGAQGGVWECPDLFELPIDGDPNNTKWVLQVDIGDGAIAGGSGAQYFIGEFDGTSFVSDDNPEDINWLDYGADFYAAQSFSDIPSEDGRRIMIAWMNNWLYANRIPTEEWRGAASFPRVIELKTSKKGDIKVFQKPIKELDTITKTELFKIENQVVKASDIPNILEDVEADVFQLTAEIVMEEPVNFGFKVRKSEEEGEETVIGYSHSEQELFVKRTQSDDDYFSPYFNGRHTVSIEDENIIKIHILVDKSSIEVFAQNGEFVITDLIFPSGKSKGLEFYVENGEVLINSLEIKSLQSIWKKGMFSIF</sequence>
<dbReference type="PANTHER" id="PTHR42800">
    <property type="entry name" value="EXOINULINASE INUD (AFU_ORTHOLOGUE AFUA_5G00480)"/>
    <property type="match status" value="1"/>
</dbReference>
<comment type="caution">
    <text evidence="7">The sequence shown here is derived from an EMBL/GenBank/DDBJ whole genome shotgun (WGS) entry which is preliminary data.</text>
</comment>
<comment type="similarity">
    <text evidence="1 4">Belongs to the glycosyl hydrolase 32 family.</text>
</comment>
<dbReference type="PANTHER" id="PTHR42800:SF1">
    <property type="entry name" value="EXOINULINASE INUD (AFU_ORTHOLOGUE AFUA_5G00480)"/>
    <property type="match status" value="1"/>
</dbReference>
<evidence type="ECO:0000256" key="4">
    <source>
        <dbReference type="RuleBase" id="RU362110"/>
    </source>
</evidence>
<dbReference type="PROSITE" id="PS00609">
    <property type="entry name" value="GLYCOSYL_HYDROL_F32"/>
    <property type="match status" value="1"/>
</dbReference>
<dbReference type="GO" id="GO:0016787">
    <property type="term" value="F:hydrolase activity"/>
    <property type="evidence" value="ECO:0007669"/>
    <property type="project" value="UniProtKB-KW"/>
</dbReference>
<dbReference type="SUPFAM" id="SSF75005">
    <property type="entry name" value="Arabinanase/levansucrase/invertase"/>
    <property type="match status" value="1"/>
</dbReference>
<organism evidence="7 8">
    <name type="scientific">Lederbergia graminis</name>
    <dbReference type="NCBI Taxonomy" id="735518"/>
    <lineage>
        <taxon>Bacteria</taxon>
        <taxon>Bacillati</taxon>
        <taxon>Bacillota</taxon>
        <taxon>Bacilli</taxon>
        <taxon>Bacillales</taxon>
        <taxon>Bacillaceae</taxon>
        <taxon>Lederbergia</taxon>
    </lineage>
</organism>
<gene>
    <name evidence="7" type="ORF">ACFPM4_13135</name>
</gene>
<dbReference type="InterPro" id="IPR013148">
    <property type="entry name" value="Glyco_hydro_32_N"/>
</dbReference>
<dbReference type="InterPro" id="IPR013320">
    <property type="entry name" value="ConA-like_dom_sf"/>
</dbReference>
<dbReference type="Gene3D" id="2.115.10.20">
    <property type="entry name" value="Glycosyl hydrolase domain, family 43"/>
    <property type="match status" value="1"/>
</dbReference>
<evidence type="ECO:0000259" key="5">
    <source>
        <dbReference type="Pfam" id="PF00251"/>
    </source>
</evidence>
<dbReference type="SMART" id="SM00640">
    <property type="entry name" value="Glyco_32"/>
    <property type="match status" value="1"/>
</dbReference>
<dbReference type="InterPro" id="IPR023296">
    <property type="entry name" value="Glyco_hydro_beta-prop_sf"/>
</dbReference>
<proteinExistence type="inferred from homology"/>
<evidence type="ECO:0000256" key="1">
    <source>
        <dbReference type="ARBA" id="ARBA00009902"/>
    </source>
</evidence>
<dbReference type="InterPro" id="IPR018053">
    <property type="entry name" value="Glyco_hydro_32_AS"/>
</dbReference>
<name>A0ABW0LIR3_9BACI</name>
<evidence type="ECO:0000259" key="6">
    <source>
        <dbReference type="Pfam" id="PF08244"/>
    </source>
</evidence>
<feature type="domain" description="Glycosyl hydrolase family 32 C-terminal" evidence="6">
    <location>
        <begin position="378"/>
        <end position="510"/>
    </location>
</feature>
<evidence type="ECO:0000313" key="8">
    <source>
        <dbReference type="Proteomes" id="UP001596147"/>
    </source>
</evidence>
<evidence type="ECO:0000256" key="3">
    <source>
        <dbReference type="ARBA" id="ARBA00023295"/>
    </source>
</evidence>
<dbReference type="RefSeq" id="WP_382352514.1">
    <property type="nucleotide sequence ID" value="NZ_JBHSMC010000016.1"/>
</dbReference>
<dbReference type="InterPro" id="IPR001362">
    <property type="entry name" value="Glyco_hydro_32"/>
</dbReference>
<dbReference type="CDD" id="cd18622">
    <property type="entry name" value="GH32_Inu-like"/>
    <property type="match status" value="1"/>
</dbReference>
<dbReference type="Gene3D" id="2.60.120.560">
    <property type="entry name" value="Exo-inulinase, domain 1"/>
    <property type="match status" value="1"/>
</dbReference>
<keyword evidence="8" id="KW-1185">Reference proteome</keyword>
<keyword evidence="2 4" id="KW-0378">Hydrolase</keyword>
<dbReference type="Pfam" id="PF08244">
    <property type="entry name" value="Glyco_hydro_32C"/>
    <property type="match status" value="1"/>
</dbReference>
<evidence type="ECO:0000256" key="2">
    <source>
        <dbReference type="ARBA" id="ARBA00022801"/>
    </source>
</evidence>
<dbReference type="InterPro" id="IPR013189">
    <property type="entry name" value="Glyco_hydro_32_C"/>
</dbReference>
<keyword evidence="3 4" id="KW-0326">Glycosidase</keyword>
<feature type="domain" description="Glycosyl hydrolase family 32 N-terminal" evidence="5">
    <location>
        <begin position="42"/>
        <end position="351"/>
    </location>
</feature>
<accession>A0ABW0LIR3</accession>
<dbReference type="SUPFAM" id="SSF49899">
    <property type="entry name" value="Concanavalin A-like lectins/glucanases"/>
    <property type="match status" value="1"/>
</dbReference>
<reference evidence="8" key="1">
    <citation type="journal article" date="2019" name="Int. J. Syst. Evol. Microbiol.">
        <title>The Global Catalogue of Microorganisms (GCM) 10K type strain sequencing project: providing services to taxonomists for standard genome sequencing and annotation.</title>
        <authorList>
            <consortium name="The Broad Institute Genomics Platform"/>
            <consortium name="The Broad Institute Genome Sequencing Center for Infectious Disease"/>
            <person name="Wu L."/>
            <person name="Ma J."/>
        </authorList>
    </citation>
    <scope>NUCLEOTIDE SEQUENCE [LARGE SCALE GENOMIC DNA]</scope>
    <source>
        <strain evidence="8">CGMCC 1.12237</strain>
    </source>
</reference>
<evidence type="ECO:0000313" key="7">
    <source>
        <dbReference type="EMBL" id="MFC5465690.1"/>
    </source>
</evidence>